<reference evidence="3 4" key="1">
    <citation type="submission" date="2016-10" db="EMBL/GenBank/DDBJ databases">
        <authorList>
            <person name="de Groot N.N."/>
        </authorList>
    </citation>
    <scope>NUCLEOTIDE SEQUENCE [LARGE SCALE GENOMIC DNA]</scope>
    <source>
        <strain evidence="3 4">DSM 25294</strain>
    </source>
</reference>
<dbReference type="AlphaFoldDB" id="A0A1G8YS45"/>
<dbReference type="SMART" id="SM00855">
    <property type="entry name" value="PGAM"/>
    <property type="match status" value="1"/>
</dbReference>
<dbReference type="SUPFAM" id="SSF53254">
    <property type="entry name" value="Phosphoglycerate mutase-like"/>
    <property type="match status" value="1"/>
</dbReference>
<keyword evidence="4" id="KW-1185">Reference proteome</keyword>
<dbReference type="Gene3D" id="3.40.50.1240">
    <property type="entry name" value="Phosphoglycerate mutase-like"/>
    <property type="match status" value="1"/>
</dbReference>
<accession>A0A1G8YS45</accession>
<feature type="binding site" evidence="2">
    <location>
        <position position="57"/>
    </location>
    <ligand>
        <name>substrate</name>
    </ligand>
</feature>
<dbReference type="STRING" id="571298.SAMN04488026_10306"/>
<dbReference type="PANTHER" id="PTHR48100">
    <property type="entry name" value="BROAD-SPECIFICITY PHOSPHATASE YOR283W-RELATED"/>
    <property type="match status" value="1"/>
</dbReference>
<gene>
    <name evidence="3" type="ORF">SAMN04488026_10306</name>
</gene>
<dbReference type="InterPro" id="IPR013078">
    <property type="entry name" value="His_Pase_superF_clade-1"/>
</dbReference>
<organism evidence="3 4">
    <name type="scientific">Aliiruegeria lutimaris</name>
    <dbReference type="NCBI Taxonomy" id="571298"/>
    <lineage>
        <taxon>Bacteria</taxon>
        <taxon>Pseudomonadati</taxon>
        <taxon>Pseudomonadota</taxon>
        <taxon>Alphaproteobacteria</taxon>
        <taxon>Rhodobacterales</taxon>
        <taxon>Roseobacteraceae</taxon>
        <taxon>Aliiruegeria</taxon>
    </lineage>
</organism>
<protein>
    <submittedName>
        <fullName evidence="3">Probable phosphoglycerate mutase</fullName>
    </submittedName>
</protein>
<evidence type="ECO:0000256" key="1">
    <source>
        <dbReference type="PIRSR" id="PIRSR613078-1"/>
    </source>
</evidence>
<dbReference type="EMBL" id="FNEK01000030">
    <property type="protein sequence ID" value="SDK05662.1"/>
    <property type="molecule type" value="Genomic_DNA"/>
</dbReference>
<dbReference type="InterPro" id="IPR050275">
    <property type="entry name" value="PGM_Phosphatase"/>
</dbReference>
<evidence type="ECO:0000256" key="2">
    <source>
        <dbReference type="PIRSR" id="PIRSR613078-2"/>
    </source>
</evidence>
<proteinExistence type="predicted"/>
<dbReference type="GO" id="GO:0005737">
    <property type="term" value="C:cytoplasm"/>
    <property type="evidence" value="ECO:0007669"/>
    <property type="project" value="TreeGrafter"/>
</dbReference>
<dbReference type="Pfam" id="PF00300">
    <property type="entry name" value="His_Phos_1"/>
    <property type="match status" value="1"/>
</dbReference>
<sequence>MFILRHGETVWNVEGRMQGGLVSPLTERGRAQALRQGEILRRAGAEGLPVYSSPQGRALETARLAMPGAALIEDQRLAEIDMGAWQGLTYGEIRRVSPEIPAAPDSFLWKFAAPGGERLEEMLVRLRDFLSEVPAEAVVVTHGVASQLLRGCTLKLDLAAMAALDDPQGVVHRVTEHGEILLSS</sequence>
<dbReference type="PIRSF" id="PIRSF000709">
    <property type="entry name" value="6PFK_2-Ptase"/>
    <property type="match status" value="1"/>
</dbReference>
<dbReference type="Proteomes" id="UP000199382">
    <property type="component" value="Unassembled WGS sequence"/>
</dbReference>
<dbReference type="PROSITE" id="PS00175">
    <property type="entry name" value="PG_MUTASE"/>
    <property type="match status" value="1"/>
</dbReference>
<feature type="active site" description="Tele-phosphohistidine intermediate" evidence="1">
    <location>
        <position position="6"/>
    </location>
</feature>
<name>A0A1G8YS45_9RHOB</name>
<dbReference type="PANTHER" id="PTHR48100:SF59">
    <property type="entry name" value="ADENOSYLCOBALAMIN_ALPHA-RIBAZOLE PHOSPHATASE"/>
    <property type="match status" value="1"/>
</dbReference>
<dbReference type="InterPro" id="IPR029033">
    <property type="entry name" value="His_PPase_superfam"/>
</dbReference>
<dbReference type="InterPro" id="IPR001345">
    <property type="entry name" value="PG/BPGM_mutase_AS"/>
</dbReference>
<dbReference type="GO" id="GO:0016791">
    <property type="term" value="F:phosphatase activity"/>
    <property type="evidence" value="ECO:0007669"/>
    <property type="project" value="TreeGrafter"/>
</dbReference>
<feature type="binding site" evidence="2">
    <location>
        <begin position="5"/>
        <end position="12"/>
    </location>
    <ligand>
        <name>substrate</name>
    </ligand>
</feature>
<evidence type="ECO:0000313" key="3">
    <source>
        <dbReference type="EMBL" id="SDK05662.1"/>
    </source>
</evidence>
<dbReference type="CDD" id="cd07067">
    <property type="entry name" value="HP_PGM_like"/>
    <property type="match status" value="1"/>
</dbReference>
<dbReference type="RefSeq" id="WP_170844584.1">
    <property type="nucleotide sequence ID" value="NZ_FNEK01000030.1"/>
</dbReference>
<feature type="active site" description="Proton donor/acceptor" evidence="1">
    <location>
        <position position="79"/>
    </location>
</feature>
<evidence type="ECO:0000313" key="4">
    <source>
        <dbReference type="Proteomes" id="UP000199382"/>
    </source>
</evidence>